<gene>
    <name evidence="5" type="ORF">J43TS3_18020</name>
</gene>
<evidence type="ECO:0000313" key="5">
    <source>
        <dbReference type="EMBL" id="GIO27191.1"/>
    </source>
</evidence>
<protein>
    <submittedName>
        <fullName evidence="5">AraC family transcriptional regulator</fullName>
    </submittedName>
</protein>
<dbReference type="GO" id="GO:0003700">
    <property type="term" value="F:DNA-binding transcription factor activity"/>
    <property type="evidence" value="ECO:0007669"/>
    <property type="project" value="InterPro"/>
</dbReference>
<dbReference type="InterPro" id="IPR018060">
    <property type="entry name" value="HTH_AraC"/>
</dbReference>
<dbReference type="EMBL" id="BORP01000003">
    <property type="protein sequence ID" value="GIO27191.1"/>
    <property type="molecule type" value="Genomic_DNA"/>
</dbReference>
<keyword evidence="3" id="KW-0804">Transcription</keyword>
<name>A0A920C5T5_9BACI</name>
<evidence type="ECO:0000256" key="3">
    <source>
        <dbReference type="ARBA" id="ARBA00023163"/>
    </source>
</evidence>
<dbReference type="PANTHER" id="PTHR43280">
    <property type="entry name" value="ARAC-FAMILY TRANSCRIPTIONAL REGULATOR"/>
    <property type="match status" value="1"/>
</dbReference>
<dbReference type="Pfam" id="PF12833">
    <property type="entry name" value="HTH_18"/>
    <property type="match status" value="1"/>
</dbReference>
<dbReference type="SUPFAM" id="SSF46689">
    <property type="entry name" value="Homeodomain-like"/>
    <property type="match status" value="2"/>
</dbReference>
<keyword evidence="1" id="KW-0805">Transcription regulation</keyword>
<dbReference type="Gene3D" id="1.10.10.60">
    <property type="entry name" value="Homeodomain-like"/>
    <property type="match status" value="2"/>
</dbReference>
<dbReference type="GO" id="GO:0043565">
    <property type="term" value="F:sequence-specific DNA binding"/>
    <property type="evidence" value="ECO:0007669"/>
    <property type="project" value="InterPro"/>
</dbReference>
<comment type="caution">
    <text evidence="5">The sequence shown here is derived from an EMBL/GenBank/DDBJ whole genome shotgun (WGS) entry which is preliminary data.</text>
</comment>
<dbReference type="Proteomes" id="UP000676917">
    <property type="component" value="Unassembled WGS sequence"/>
</dbReference>
<keyword evidence="2" id="KW-0238">DNA-binding</keyword>
<dbReference type="SMART" id="SM00342">
    <property type="entry name" value="HTH_ARAC"/>
    <property type="match status" value="1"/>
</dbReference>
<evidence type="ECO:0000256" key="2">
    <source>
        <dbReference type="ARBA" id="ARBA00023125"/>
    </source>
</evidence>
<evidence type="ECO:0000313" key="6">
    <source>
        <dbReference type="Proteomes" id="UP000676917"/>
    </source>
</evidence>
<dbReference type="PROSITE" id="PS00041">
    <property type="entry name" value="HTH_ARAC_FAMILY_1"/>
    <property type="match status" value="1"/>
</dbReference>
<organism evidence="5 6">
    <name type="scientific">Ornithinibacillus bavariensis</name>
    <dbReference type="NCBI Taxonomy" id="545502"/>
    <lineage>
        <taxon>Bacteria</taxon>
        <taxon>Bacillati</taxon>
        <taxon>Bacillota</taxon>
        <taxon>Bacilli</taxon>
        <taxon>Bacillales</taxon>
        <taxon>Bacillaceae</taxon>
        <taxon>Ornithinibacillus</taxon>
    </lineage>
</organism>
<keyword evidence="6" id="KW-1185">Reference proteome</keyword>
<proteinExistence type="predicted"/>
<dbReference type="PANTHER" id="PTHR43280:SF28">
    <property type="entry name" value="HTH-TYPE TRANSCRIPTIONAL ACTIVATOR RHAS"/>
    <property type="match status" value="1"/>
</dbReference>
<sequence length="260" mass="29883">MQNEKEKIIIQAIEYMKHHLDEDITSESLAQYVGYSPFHFSRMFKDVTGVSPRLYLSALRIEAGKQILIDSSDSILKTLLNVGFRSVGTFSSKFKQFVGLPPKQFQRNIHSLHTYLNEYDFSKELEPLEVLAPSVTCHIIKPQQFKGMIFVGLFPRAIPDQAPIVGTAIHHKKTSCTFSKVPLGTYYLLTAAIPRSINPRTYFVLDEAYRGRVEQPILIEKNTMIDVEVTLREPLPYDPPILINLPKLLFERENRKQEEK</sequence>
<accession>A0A920C5T5</accession>
<reference evidence="5" key="1">
    <citation type="submission" date="2021-03" db="EMBL/GenBank/DDBJ databases">
        <title>Antimicrobial resistance genes in bacteria isolated from Japanese honey, and their potential for conferring macrolide and lincosamide resistance in the American foulbrood pathogen Paenibacillus larvae.</title>
        <authorList>
            <person name="Okamoto M."/>
            <person name="Kumagai M."/>
            <person name="Kanamori H."/>
            <person name="Takamatsu D."/>
        </authorList>
    </citation>
    <scope>NUCLEOTIDE SEQUENCE</scope>
    <source>
        <strain evidence="5">J43TS3</strain>
    </source>
</reference>
<evidence type="ECO:0000256" key="1">
    <source>
        <dbReference type="ARBA" id="ARBA00023015"/>
    </source>
</evidence>
<dbReference type="InterPro" id="IPR018062">
    <property type="entry name" value="HTH_AraC-typ_CS"/>
</dbReference>
<dbReference type="InterPro" id="IPR009057">
    <property type="entry name" value="Homeodomain-like_sf"/>
</dbReference>
<evidence type="ECO:0000259" key="4">
    <source>
        <dbReference type="PROSITE" id="PS01124"/>
    </source>
</evidence>
<feature type="domain" description="HTH araC/xylS-type" evidence="4">
    <location>
        <begin position="10"/>
        <end position="108"/>
    </location>
</feature>
<dbReference type="AlphaFoldDB" id="A0A920C5T5"/>
<dbReference type="RefSeq" id="WP_212920692.1">
    <property type="nucleotide sequence ID" value="NZ_BORP01000003.1"/>
</dbReference>
<dbReference type="PROSITE" id="PS01124">
    <property type="entry name" value="HTH_ARAC_FAMILY_2"/>
    <property type="match status" value="1"/>
</dbReference>